<protein>
    <submittedName>
        <fullName evidence="2">Uncharacterized protein</fullName>
    </submittedName>
</protein>
<sequence>MRPWHCCQWQATAALQVSGWSVFPALLADCLGSSRPPAASQSASSAARHFPARLRTPSACWPGHTACLLAHVPNLITGLRAHPPMGADVSSPLAPNRGSSPRCSSLFELARSLPNLKPLPSGCPTLLHKRGVTIVYKCLKLMEQERECRATAAANPGAGGNAVAWGNAQRRDRKGRGNNAVRLIVLETMLVWLIKGQCCCSRQYSRP</sequence>
<keyword evidence="1" id="KW-0732">Signal</keyword>
<evidence type="ECO:0000313" key="2">
    <source>
        <dbReference type="EMBL" id="EOY31293.1"/>
    </source>
</evidence>
<dbReference type="AlphaFoldDB" id="A0A061GPG7"/>
<organism evidence="2 3">
    <name type="scientific">Theobroma cacao</name>
    <name type="common">Cacao</name>
    <name type="synonym">Cocoa</name>
    <dbReference type="NCBI Taxonomy" id="3641"/>
    <lineage>
        <taxon>Eukaryota</taxon>
        <taxon>Viridiplantae</taxon>
        <taxon>Streptophyta</taxon>
        <taxon>Embryophyta</taxon>
        <taxon>Tracheophyta</taxon>
        <taxon>Spermatophyta</taxon>
        <taxon>Magnoliopsida</taxon>
        <taxon>eudicotyledons</taxon>
        <taxon>Gunneridae</taxon>
        <taxon>Pentapetalae</taxon>
        <taxon>rosids</taxon>
        <taxon>malvids</taxon>
        <taxon>Malvales</taxon>
        <taxon>Malvaceae</taxon>
        <taxon>Byttnerioideae</taxon>
        <taxon>Theobroma</taxon>
    </lineage>
</organism>
<feature type="chain" id="PRO_5001603068" evidence="1">
    <location>
        <begin position="20"/>
        <end position="207"/>
    </location>
</feature>
<gene>
    <name evidence="2" type="ORF">TCM_038253</name>
</gene>
<dbReference type="Proteomes" id="UP000026915">
    <property type="component" value="Chromosome 9"/>
</dbReference>
<dbReference type="Gramene" id="EOY31293">
    <property type="protein sequence ID" value="EOY31293"/>
    <property type="gene ID" value="TCM_038253"/>
</dbReference>
<dbReference type="HOGENOM" id="CLU_1328443_0_0_1"/>
<name>A0A061GPG7_THECC</name>
<keyword evidence="3" id="KW-1185">Reference proteome</keyword>
<proteinExistence type="predicted"/>
<accession>A0A061GPG7</accession>
<dbReference type="InParanoid" id="A0A061GPG7"/>
<evidence type="ECO:0000256" key="1">
    <source>
        <dbReference type="SAM" id="SignalP"/>
    </source>
</evidence>
<dbReference type="EMBL" id="CM001887">
    <property type="protein sequence ID" value="EOY31293.1"/>
    <property type="molecule type" value="Genomic_DNA"/>
</dbReference>
<evidence type="ECO:0000313" key="3">
    <source>
        <dbReference type="Proteomes" id="UP000026915"/>
    </source>
</evidence>
<feature type="signal peptide" evidence="1">
    <location>
        <begin position="1"/>
        <end position="19"/>
    </location>
</feature>
<reference evidence="2 3" key="1">
    <citation type="journal article" date="2013" name="Genome Biol.">
        <title>The genome sequence of the most widely cultivated cacao type and its use to identify candidate genes regulating pod color.</title>
        <authorList>
            <person name="Motamayor J.C."/>
            <person name="Mockaitis K."/>
            <person name="Schmutz J."/>
            <person name="Haiminen N."/>
            <person name="Iii D.L."/>
            <person name="Cornejo O."/>
            <person name="Findley S.D."/>
            <person name="Zheng P."/>
            <person name="Utro F."/>
            <person name="Royaert S."/>
            <person name="Saski C."/>
            <person name="Jenkins J."/>
            <person name="Podicheti R."/>
            <person name="Zhao M."/>
            <person name="Scheffler B.E."/>
            <person name="Stack J.C."/>
            <person name="Feltus F.A."/>
            <person name="Mustiga G.M."/>
            <person name="Amores F."/>
            <person name="Phillips W."/>
            <person name="Marelli J.P."/>
            <person name="May G.D."/>
            <person name="Shapiro H."/>
            <person name="Ma J."/>
            <person name="Bustamante C.D."/>
            <person name="Schnell R.J."/>
            <person name="Main D."/>
            <person name="Gilbert D."/>
            <person name="Parida L."/>
            <person name="Kuhn D.N."/>
        </authorList>
    </citation>
    <scope>NUCLEOTIDE SEQUENCE [LARGE SCALE GENOMIC DNA]</scope>
    <source>
        <strain evidence="3">cv. Matina 1-6</strain>
    </source>
</reference>